<dbReference type="Pfam" id="PF04149">
    <property type="entry name" value="DUF397"/>
    <property type="match status" value="1"/>
</dbReference>
<gene>
    <name evidence="2" type="ordered locus">NFA_56120</name>
</gene>
<proteinExistence type="predicted"/>
<dbReference type="EMBL" id="AP006618">
    <property type="protein sequence ID" value="BAD60464.1"/>
    <property type="molecule type" value="Genomic_DNA"/>
</dbReference>
<dbReference type="OrthoDB" id="4299240at2"/>
<name>Q5YMX7_NOCFA</name>
<dbReference type="GeneID" id="61136176"/>
<dbReference type="eggNOG" id="ENOG503315W">
    <property type="taxonomic scope" value="Bacteria"/>
</dbReference>
<dbReference type="Proteomes" id="UP000006820">
    <property type="component" value="Chromosome"/>
</dbReference>
<dbReference type="InterPro" id="IPR007278">
    <property type="entry name" value="DUF397"/>
</dbReference>
<evidence type="ECO:0000313" key="3">
    <source>
        <dbReference type="Proteomes" id="UP000006820"/>
    </source>
</evidence>
<sequence>MSTDPVGARWFKSTHSQGDAACVEVAFFEDGAVGVRHSKNPTGPALTFTASEWRAFLAGVRAGEFDRG</sequence>
<organism evidence="2 3">
    <name type="scientific">Nocardia farcinica (strain IFM 10152)</name>
    <dbReference type="NCBI Taxonomy" id="247156"/>
    <lineage>
        <taxon>Bacteria</taxon>
        <taxon>Bacillati</taxon>
        <taxon>Actinomycetota</taxon>
        <taxon>Actinomycetes</taxon>
        <taxon>Mycobacteriales</taxon>
        <taxon>Nocardiaceae</taxon>
        <taxon>Nocardia</taxon>
    </lineage>
</organism>
<dbReference type="RefSeq" id="WP_011212146.1">
    <property type="nucleotide sequence ID" value="NC_006361.1"/>
</dbReference>
<evidence type="ECO:0000259" key="1">
    <source>
        <dbReference type="Pfam" id="PF04149"/>
    </source>
</evidence>
<evidence type="ECO:0000313" key="2">
    <source>
        <dbReference type="EMBL" id="BAD60464.1"/>
    </source>
</evidence>
<dbReference type="STRING" id="247156.NFA_56120"/>
<keyword evidence="3" id="KW-1185">Reference proteome</keyword>
<dbReference type="KEGG" id="nfa:NFA_56120"/>
<dbReference type="AlphaFoldDB" id="Q5YMX7"/>
<protein>
    <recommendedName>
        <fullName evidence="1">DUF397 domain-containing protein</fullName>
    </recommendedName>
</protein>
<reference evidence="2 3" key="1">
    <citation type="journal article" date="2004" name="Proc. Natl. Acad. Sci. U.S.A.">
        <title>The complete genomic sequence of Nocardia farcinica IFM 10152.</title>
        <authorList>
            <person name="Ishikawa J."/>
            <person name="Yamashita A."/>
            <person name="Mikami Y."/>
            <person name="Hoshino Y."/>
            <person name="Kurita H."/>
            <person name="Hotta K."/>
            <person name="Shiba T."/>
            <person name="Hattori M."/>
        </authorList>
    </citation>
    <scope>NUCLEOTIDE SEQUENCE [LARGE SCALE GENOMIC DNA]</scope>
    <source>
        <strain evidence="2 3">IFM 10152</strain>
    </source>
</reference>
<dbReference type="HOGENOM" id="CLU_131550_1_3_11"/>
<accession>Q5YMX7</accession>
<feature type="domain" description="DUF397" evidence="1">
    <location>
        <begin position="8"/>
        <end position="61"/>
    </location>
</feature>